<dbReference type="GO" id="GO:0005886">
    <property type="term" value="C:plasma membrane"/>
    <property type="evidence" value="ECO:0007669"/>
    <property type="project" value="TreeGrafter"/>
</dbReference>
<dbReference type="InterPro" id="IPR027417">
    <property type="entry name" value="P-loop_NTPase"/>
</dbReference>
<dbReference type="GO" id="GO:0022857">
    <property type="term" value="F:transmembrane transporter activity"/>
    <property type="evidence" value="ECO:0007669"/>
    <property type="project" value="TreeGrafter"/>
</dbReference>
<dbReference type="Pfam" id="PF00005">
    <property type="entry name" value="ABC_tran"/>
    <property type="match status" value="1"/>
</dbReference>
<dbReference type="AlphaFoldDB" id="Q7P881"/>
<dbReference type="GO" id="GO:0005524">
    <property type="term" value="F:ATP binding"/>
    <property type="evidence" value="ECO:0007669"/>
    <property type="project" value="UniProtKB-KW"/>
</dbReference>
<sequence>MLEIKDLTIQYGEKDAVVENFSLTMKKGEVISIVGESGSGKSTVLRSIIGGLLGQGKVVSGI</sequence>
<dbReference type="Proteomes" id="UP000006454">
    <property type="component" value="Unassembled WGS sequence"/>
</dbReference>
<protein>
    <submittedName>
        <fullName evidence="2">Dipeptide transport ATP-binding protein dppD</fullName>
    </submittedName>
</protein>
<organism evidence="2 3">
    <name type="scientific">Fusobacterium vincentii ATCC 49256</name>
    <dbReference type="NCBI Taxonomy" id="209882"/>
    <lineage>
        <taxon>Bacteria</taxon>
        <taxon>Fusobacteriati</taxon>
        <taxon>Fusobacteriota</taxon>
        <taxon>Fusobacteriia</taxon>
        <taxon>Fusobacteriales</taxon>
        <taxon>Fusobacteriaceae</taxon>
        <taxon>Fusobacterium</taxon>
    </lineage>
</organism>
<gene>
    <name evidence="2" type="ORF">FNV2151</name>
</gene>
<keyword evidence="2" id="KW-0067">ATP-binding</keyword>
<dbReference type="InterPro" id="IPR003439">
    <property type="entry name" value="ABC_transporter-like_ATP-bd"/>
</dbReference>
<evidence type="ECO:0000259" key="1">
    <source>
        <dbReference type="Pfam" id="PF00005"/>
    </source>
</evidence>
<dbReference type="EMBL" id="AABF01000004">
    <property type="protein sequence ID" value="EAA25110.1"/>
    <property type="molecule type" value="Genomic_DNA"/>
</dbReference>
<name>Q7P881_FUSVC</name>
<dbReference type="GO" id="GO:0016887">
    <property type="term" value="F:ATP hydrolysis activity"/>
    <property type="evidence" value="ECO:0007669"/>
    <property type="project" value="InterPro"/>
</dbReference>
<reference evidence="2 3" key="1">
    <citation type="journal article" date="2003" name="Genome Res.">
        <title>Genome analysis of F. nucleatum sub spp vincentii and its comparison with the genome of F. nucleatum ATCC 25586.</title>
        <authorList>
            <person name="Kapatral V."/>
            <person name="Ivanova N."/>
            <person name="Anderson I."/>
            <person name="Reznik G."/>
            <person name="Bhattacharyya A."/>
            <person name="Gardner W.L."/>
            <person name="Mikhailova N."/>
            <person name="Lapidus A."/>
            <person name="Larsen N."/>
            <person name="D'Souza M."/>
            <person name="Walunas T."/>
            <person name="Haselkorn R."/>
            <person name="Overbeek R."/>
            <person name="Kyrpides N."/>
        </authorList>
    </citation>
    <scope>NUCLEOTIDE SEQUENCE [LARGE SCALE GENOMIC DNA]</scope>
    <source>
        <strain evidence="2 3">ATCC 49256</strain>
    </source>
</reference>
<accession>Q7P881</accession>
<evidence type="ECO:0000313" key="2">
    <source>
        <dbReference type="EMBL" id="EAA25110.1"/>
    </source>
</evidence>
<evidence type="ECO:0000313" key="3">
    <source>
        <dbReference type="Proteomes" id="UP000006454"/>
    </source>
</evidence>
<dbReference type="Gene3D" id="3.40.50.300">
    <property type="entry name" value="P-loop containing nucleotide triphosphate hydrolases"/>
    <property type="match status" value="1"/>
</dbReference>
<comment type="caution">
    <text evidence="2">The sequence shown here is derived from an EMBL/GenBank/DDBJ whole genome shotgun (WGS) entry which is preliminary data.</text>
</comment>
<keyword evidence="2" id="KW-0547">Nucleotide-binding</keyword>
<feature type="domain" description="ABC transporter" evidence="1">
    <location>
        <begin position="19"/>
        <end position="56"/>
    </location>
</feature>
<dbReference type="InterPro" id="IPR015854">
    <property type="entry name" value="ABC_transpr_LolD-like"/>
</dbReference>
<dbReference type="SUPFAM" id="SSF52540">
    <property type="entry name" value="P-loop containing nucleoside triphosphate hydrolases"/>
    <property type="match status" value="1"/>
</dbReference>
<proteinExistence type="predicted"/>
<dbReference type="PANTHER" id="PTHR24220">
    <property type="entry name" value="IMPORT ATP-BINDING PROTEIN"/>
    <property type="match status" value="1"/>
</dbReference>